<keyword evidence="3" id="KW-0479">Metal-binding</keyword>
<evidence type="ECO:0000256" key="6">
    <source>
        <dbReference type="ARBA" id="ARBA00023015"/>
    </source>
</evidence>
<evidence type="ECO:0000313" key="13">
    <source>
        <dbReference type="EMBL" id="CCG21539.1"/>
    </source>
</evidence>
<feature type="domain" description="Rrn7/TAF1B C-terminal cyclin" evidence="12">
    <location>
        <begin position="221"/>
        <end position="371"/>
    </location>
</feature>
<keyword evidence="7 13" id="KW-0238">DNA-binding</keyword>
<evidence type="ECO:0000256" key="8">
    <source>
        <dbReference type="ARBA" id="ARBA00023163"/>
    </source>
</evidence>
<dbReference type="Proteomes" id="UP000005018">
    <property type="component" value="Chromosome 1"/>
</dbReference>
<dbReference type="GeneID" id="14537310"/>
<dbReference type="InterPro" id="IPR048540">
    <property type="entry name" value="Rrn7_cyclin_N"/>
</dbReference>
<keyword evidence="5" id="KW-0862">Zinc</keyword>
<evidence type="ECO:0000313" key="14">
    <source>
        <dbReference type="Proteomes" id="UP000005018"/>
    </source>
</evidence>
<evidence type="ECO:0000259" key="10">
    <source>
        <dbReference type="Pfam" id="PF11781"/>
    </source>
</evidence>
<dbReference type="Pfam" id="PF11781">
    <property type="entry name" value="Zn_ribbon_RRN7"/>
    <property type="match status" value="1"/>
</dbReference>
<evidence type="ECO:0000256" key="7">
    <source>
        <dbReference type="ARBA" id="ARBA00023125"/>
    </source>
</evidence>
<gene>
    <name evidence="13" type="ORF">CORT_0A11540</name>
</gene>
<evidence type="ECO:0000256" key="2">
    <source>
        <dbReference type="ARBA" id="ARBA00006899"/>
    </source>
</evidence>
<evidence type="ECO:0000256" key="4">
    <source>
        <dbReference type="ARBA" id="ARBA00022771"/>
    </source>
</evidence>
<dbReference type="PANTHER" id="PTHR31576:SF2">
    <property type="entry name" value="TATA BOX-BINDING PROTEIN-ASSOCIATED FACTOR RNA POLYMERASE I SUBUNIT B"/>
    <property type="match status" value="1"/>
</dbReference>
<proteinExistence type="inferred from homology"/>
<dbReference type="AlphaFoldDB" id="H8WYQ7"/>
<dbReference type="OrthoDB" id="428577at2759"/>
<dbReference type="Pfam" id="PF20645">
    <property type="entry name" value="Rrn7_cyclin_C"/>
    <property type="match status" value="1"/>
</dbReference>
<protein>
    <submittedName>
        <fullName evidence="13">DNA-binding transcription factor</fullName>
    </submittedName>
</protein>
<keyword evidence="4" id="KW-0863">Zinc-finger</keyword>
<evidence type="ECO:0000259" key="11">
    <source>
        <dbReference type="Pfam" id="PF20644"/>
    </source>
</evidence>
<evidence type="ECO:0000256" key="9">
    <source>
        <dbReference type="ARBA" id="ARBA00023242"/>
    </source>
</evidence>
<dbReference type="GO" id="GO:0008270">
    <property type="term" value="F:zinc ion binding"/>
    <property type="evidence" value="ECO:0007669"/>
    <property type="project" value="UniProtKB-KW"/>
</dbReference>
<reference evidence="13 14" key="1">
    <citation type="journal article" date="2012" name="PLoS ONE">
        <title>Sequence and analysis of the genome of the pathogenic yeast Candida orthopsilosis.</title>
        <authorList>
            <person name="Riccombeni A."/>
            <person name="Vidanes G."/>
            <person name="Proux-Wera E."/>
            <person name="Wolfe K.H."/>
            <person name="Butler G."/>
        </authorList>
    </citation>
    <scope>NUCLEOTIDE SEQUENCE [LARGE SCALE GENOMIC DNA]</scope>
    <source>
        <strain evidence="13 14">Co 90-125</strain>
    </source>
</reference>
<dbReference type="eggNOG" id="ENOG502RYCI">
    <property type="taxonomic scope" value="Eukaryota"/>
</dbReference>
<accession>H8WYQ7</accession>
<dbReference type="EMBL" id="HE681719">
    <property type="protein sequence ID" value="CCG21539.1"/>
    <property type="molecule type" value="Genomic_DNA"/>
</dbReference>
<feature type="domain" description="RRN7-type" evidence="10">
    <location>
        <begin position="6"/>
        <end position="39"/>
    </location>
</feature>
<comment type="similarity">
    <text evidence="2">Belongs to the RRN7/TAF1B family.</text>
</comment>
<comment type="subcellular location">
    <subcellularLocation>
        <location evidence="1">Nucleus</location>
        <location evidence="1">Nucleolus</location>
    </subcellularLocation>
</comment>
<keyword evidence="14" id="KW-1185">Reference proteome</keyword>
<dbReference type="GO" id="GO:0070860">
    <property type="term" value="C:RNA polymerase I core factor complex"/>
    <property type="evidence" value="ECO:0007669"/>
    <property type="project" value="InterPro"/>
</dbReference>
<dbReference type="GO" id="GO:0042790">
    <property type="term" value="P:nucleolar large rRNA transcription by RNA polymerase I"/>
    <property type="evidence" value="ECO:0007669"/>
    <property type="project" value="TreeGrafter"/>
</dbReference>
<dbReference type="RefSeq" id="XP_003866977.1">
    <property type="nucleotide sequence ID" value="XM_003866929.1"/>
</dbReference>
<name>H8WYQ7_CANO9</name>
<dbReference type="Pfam" id="PF20644">
    <property type="entry name" value="Rrn7_cyclin_N"/>
    <property type="match status" value="1"/>
</dbReference>
<dbReference type="KEGG" id="cot:CORT_0A11540"/>
<dbReference type="InterPro" id="IPR021752">
    <property type="entry name" value="TF_Rrn7_Zf"/>
</dbReference>
<dbReference type="InterPro" id="IPR048538">
    <property type="entry name" value="Rrn7_cyclin_C"/>
</dbReference>
<sequence length="485" mass="57033">MGKQLWFKGPVCGTDNCRSRLYKNRDGLTICQFGHVLEGAVEFNDDQDQQPVQTRRLNVVAVDERGNFASQSSQRSIRKHKLDKLTGTEASPIYFRCLQIILKRQLEEIVKIYFSDGVKTDLENIVKTYWCRALEYYYKVNDQNDDERVNKRKTSIDVLDLICIIYMASLELRAYPFYLSDIVECVTLDKVPYFKTYNLLPSDELERLHGLYHGHLQAYQVPTEGQILRRIFYLSPIILNHDLHIPSSYYFPFIYDTLAKTLFLPNTPDLFMLIYHFLNFCKKVAFEIPMKVKSANKLTECFPEVYLVSVTIYIVKLHFEFGEHKFQPDAWLKHVKAYNTEYEYNNEVGDGTLLNWSVDKTERYTNWVYNHLMSEKYRSSEENSNQNELSVMEKRLFQIFPLEGFAEMSNNMERVMEDSEPSTPQLNTLKRILEAEWNNDETITDHNEVDKLLFSLLSKAINLSTNELISIYESTIKQLRKAYSK</sequence>
<dbReference type="PANTHER" id="PTHR31576">
    <property type="entry name" value="TATA BOX-BINDING PROTEIN-ASSOCIATED FACTOR RNA POLYMERASE I SUBUNIT B"/>
    <property type="match status" value="1"/>
</dbReference>
<dbReference type="InterPro" id="IPR033599">
    <property type="entry name" value="TAF1B/Rrn7"/>
</dbReference>
<keyword evidence="6" id="KW-0805">Transcription regulation</keyword>
<organism evidence="13 14">
    <name type="scientific">Candida orthopsilosis (strain 90-125)</name>
    <name type="common">Yeast</name>
    <dbReference type="NCBI Taxonomy" id="1136231"/>
    <lineage>
        <taxon>Eukaryota</taxon>
        <taxon>Fungi</taxon>
        <taxon>Dikarya</taxon>
        <taxon>Ascomycota</taxon>
        <taxon>Saccharomycotina</taxon>
        <taxon>Pichiomycetes</taxon>
        <taxon>Debaryomycetaceae</taxon>
        <taxon>Candida/Lodderomyces clade</taxon>
        <taxon>Candida</taxon>
    </lineage>
</organism>
<evidence type="ECO:0000256" key="1">
    <source>
        <dbReference type="ARBA" id="ARBA00004604"/>
    </source>
</evidence>
<evidence type="ECO:0000256" key="3">
    <source>
        <dbReference type="ARBA" id="ARBA00022723"/>
    </source>
</evidence>
<feature type="domain" description="Rrn7/TAF1B N-terminal cyclin" evidence="11">
    <location>
        <begin position="98"/>
        <end position="202"/>
    </location>
</feature>
<dbReference type="HOGENOM" id="CLU_016553_3_0_1"/>
<evidence type="ECO:0000259" key="12">
    <source>
        <dbReference type="Pfam" id="PF20645"/>
    </source>
</evidence>
<keyword evidence="8" id="KW-0804">Transcription</keyword>
<keyword evidence="9" id="KW-0539">Nucleus</keyword>
<evidence type="ECO:0000256" key="5">
    <source>
        <dbReference type="ARBA" id="ARBA00022833"/>
    </source>
</evidence>
<dbReference type="GO" id="GO:0001164">
    <property type="term" value="F:RNA polymerase I core promoter sequence-specific DNA binding"/>
    <property type="evidence" value="ECO:0007669"/>
    <property type="project" value="InterPro"/>
</dbReference>